<reference evidence="2" key="2">
    <citation type="submission" date="2021-04" db="EMBL/GenBank/DDBJ databases">
        <authorList>
            <person name="Gilroy R."/>
        </authorList>
    </citation>
    <scope>NUCLEOTIDE SEQUENCE</scope>
    <source>
        <strain evidence="2">CHK192-9172</strain>
    </source>
</reference>
<organism evidence="2 3">
    <name type="scientific">Candidatus Eubacterium avistercoris</name>
    <dbReference type="NCBI Taxonomy" id="2838567"/>
    <lineage>
        <taxon>Bacteria</taxon>
        <taxon>Bacillati</taxon>
        <taxon>Bacillota</taxon>
        <taxon>Clostridia</taxon>
        <taxon>Eubacteriales</taxon>
        <taxon>Eubacteriaceae</taxon>
        <taxon>Eubacterium</taxon>
    </lineage>
</organism>
<evidence type="ECO:0000313" key="3">
    <source>
        <dbReference type="Proteomes" id="UP000824024"/>
    </source>
</evidence>
<dbReference type="PANTHER" id="PTHR22916:SF3">
    <property type="entry name" value="UDP-GLCNAC:BETAGAL BETA-1,3-N-ACETYLGLUCOSAMINYLTRANSFERASE-LIKE PROTEIN 1"/>
    <property type="match status" value="1"/>
</dbReference>
<gene>
    <name evidence="2" type="ORF">IAA08_06695</name>
</gene>
<dbReference type="AlphaFoldDB" id="A0A9D2D372"/>
<accession>A0A9D2D372</accession>
<dbReference type="GO" id="GO:0016758">
    <property type="term" value="F:hexosyltransferase activity"/>
    <property type="evidence" value="ECO:0007669"/>
    <property type="project" value="UniProtKB-ARBA"/>
</dbReference>
<evidence type="ECO:0000313" key="2">
    <source>
        <dbReference type="EMBL" id="HIZ07605.1"/>
    </source>
</evidence>
<comment type="caution">
    <text evidence="2">The sequence shown here is derived from an EMBL/GenBank/DDBJ whole genome shotgun (WGS) entry which is preliminary data.</text>
</comment>
<dbReference type="PANTHER" id="PTHR22916">
    <property type="entry name" value="GLYCOSYLTRANSFERASE"/>
    <property type="match status" value="1"/>
</dbReference>
<dbReference type="Gene3D" id="3.90.550.10">
    <property type="entry name" value="Spore Coat Polysaccharide Biosynthesis Protein SpsA, Chain A"/>
    <property type="match status" value="1"/>
</dbReference>
<dbReference type="InterPro" id="IPR029044">
    <property type="entry name" value="Nucleotide-diphossugar_trans"/>
</dbReference>
<dbReference type="CDD" id="cd00761">
    <property type="entry name" value="Glyco_tranf_GTA_type"/>
    <property type="match status" value="1"/>
</dbReference>
<dbReference type="SUPFAM" id="SSF53448">
    <property type="entry name" value="Nucleotide-diphospho-sugar transferases"/>
    <property type="match status" value="1"/>
</dbReference>
<dbReference type="Pfam" id="PF00535">
    <property type="entry name" value="Glycos_transf_2"/>
    <property type="match status" value="1"/>
</dbReference>
<evidence type="ECO:0000259" key="1">
    <source>
        <dbReference type="Pfam" id="PF00535"/>
    </source>
</evidence>
<reference evidence="2" key="1">
    <citation type="journal article" date="2021" name="PeerJ">
        <title>Extensive microbial diversity within the chicken gut microbiome revealed by metagenomics and culture.</title>
        <authorList>
            <person name="Gilroy R."/>
            <person name="Ravi A."/>
            <person name="Getino M."/>
            <person name="Pursley I."/>
            <person name="Horton D.L."/>
            <person name="Alikhan N.F."/>
            <person name="Baker D."/>
            <person name="Gharbi K."/>
            <person name="Hall N."/>
            <person name="Watson M."/>
            <person name="Adriaenssens E.M."/>
            <person name="Foster-Nyarko E."/>
            <person name="Jarju S."/>
            <person name="Secka A."/>
            <person name="Antonio M."/>
            <person name="Oren A."/>
            <person name="Chaudhuri R.R."/>
            <person name="La Ragione R."/>
            <person name="Hildebrand F."/>
            <person name="Pallen M.J."/>
        </authorList>
    </citation>
    <scope>NUCLEOTIDE SEQUENCE</scope>
    <source>
        <strain evidence="2">CHK192-9172</strain>
    </source>
</reference>
<feature type="domain" description="Glycosyltransferase 2-like" evidence="1">
    <location>
        <begin position="8"/>
        <end position="177"/>
    </location>
</feature>
<dbReference type="InterPro" id="IPR001173">
    <property type="entry name" value="Glyco_trans_2-like"/>
</dbReference>
<dbReference type="EMBL" id="DXCH01000185">
    <property type="protein sequence ID" value="HIZ07605.1"/>
    <property type="molecule type" value="Genomic_DNA"/>
</dbReference>
<name>A0A9D2D372_9FIRM</name>
<proteinExistence type="predicted"/>
<sequence>MNKKPEVSVVVPAYNVEEYIGQCLKSILKQTFENIEILCIDDGSRDRTVDIIREYMAKDGRIRLLEQEHQYAGAARNAGIDASRGAYLLFWDADDFFEETAVEEMYREIRKEDSDICICNARQYDTRTGTYKMPKYYLNKKYLPSQIPFSAETVPEYIFNITTNVAWNKMYKKEFVEREGLRFETVQRANDQFFVMLSLAKAKKIAATDEMLINYRINNSQSLTGGFSISPLSSFETLMRIQEALKELKVWRKVEQSFVNKALNGMLYSLKIQTRIHGFITLYNKMKTEGFAQLGITGRTPDYFYSEREYIRYKELMESRDGESYLLEQMRKGVMQNMQDDFENSTAYKIIRKMYRAVKKVRKKEWGEKRASTDAKIKSEGKDISAALFGLRSMRRI</sequence>
<dbReference type="Proteomes" id="UP000824024">
    <property type="component" value="Unassembled WGS sequence"/>
</dbReference>
<protein>
    <submittedName>
        <fullName evidence="2">Glycosyltransferase</fullName>
    </submittedName>
</protein>